<feature type="domain" description="PPM-type phosphatase" evidence="10">
    <location>
        <begin position="84"/>
        <end position="374"/>
    </location>
</feature>
<evidence type="ECO:0000313" key="12">
    <source>
        <dbReference type="Proteomes" id="UP000692954"/>
    </source>
</evidence>
<dbReference type="OrthoDB" id="10264738at2759"/>
<dbReference type="SMART" id="SM00332">
    <property type="entry name" value="PP2Cc"/>
    <property type="match status" value="1"/>
</dbReference>
<dbReference type="PANTHER" id="PTHR13832">
    <property type="entry name" value="PROTEIN PHOSPHATASE 2C"/>
    <property type="match status" value="1"/>
</dbReference>
<evidence type="ECO:0000256" key="5">
    <source>
        <dbReference type="ARBA" id="ARBA00022801"/>
    </source>
</evidence>
<gene>
    <name evidence="11" type="ORF">PSON_ATCC_30995.1.T0100443</name>
</gene>
<dbReference type="PROSITE" id="PS01032">
    <property type="entry name" value="PPM_1"/>
    <property type="match status" value="1"/>
</dbReference>
<comment type="catalytic activity">
    <reaction evidence="8">
        <text>O-phospho-L-threonyl-[protein] + H2O = L-threonyl-[protein] + phosphate</text>
        <dbReference type="Rhea" id="RHEA:47004"/>
        <dbReference type="Rhea" id="RHEA-COMP:11060"/>
        <dbReference type="Rhea" id="RHEA-COMP:11605"/>
        <dbReference type="ChEBI" id="CHEBI:15377"/>
        <dbReference type="ChEBI" id="CHEBI:30013"/>
        <dbReference type="ChEBI" id="CHEBI:43474"/>
        <dbReference type="ChEBI" id="CHEBI:61977"/>
        <dbReference type="EC" id="3.1.3.16"/>
    </reaction>
</comment>
<dbReference type="PANTHER" id="PTHR13832:SF803">
    <property type="entry name" value="PROTEIN PHOSPHATASE 1G"/>
    <property type="match status" value="1"/>
</dbReference>
<comment type="cofactor">
    <cofactor evidence="1">
        <name>Mg(2+)</name>
        <dbReference type="ChEBI" id="CHEBI:18420"/>
    </cofactor>
</comment>
<dbReference type="CDD" id="cd00143">
    <property type="entry name" value="PP2Cc"/>
    <property type="match status" value="1"/>
</dbReference>
<comment type="subcellular location">
    <subcellularLocation>
        <location evidence="2">Membrane</location>
        <topology evidence="2">Peripheral membrane protein</topology>
    </subcellularLocation>
</comment>
<evidence type="ECO:0000259" key="10">
    <source>
        <dbReference type="PROSITE" id="PS51746"/>
    </source>
</evidence>
<comment type="caution">
    <text evidence="11">The sequence shown here is derived from an EMBL/GenBank/DDBJ whole genome shotgun (WGS) entry which is preliminary data.</text>
</comment>
<organism evidence="11 12">
    <name type="scientific">Paramecium sonneborni</name>
    <dbReference type="NCBI Taxonomy" id="65129"/>
    <lineage>
        <taxon>Eukaryota</taxon>
        <taxon>Sar</taxon>
        <taxon>Alveolata</taxon>
        <taxon>Ciliophora</taxon>
        <taxon>Intramacronucleata</taxon>
        <taxon>Oligohymenophorea</taxon>
        <taxon>Peniculida</taxon>
        <taxon>Parameciidae</taxon>
        <taxon>Paramecium</taxon>
    </lineage>
</organism>
<dbReference type="Proteomes" id="UP000692954">
    <property type="component" value="Unassembled WGS sequence"/>
</dbReference>
<keyword evidence="12" id="KW-1185">Reference proteome</keyword>
<dbReference type="InterPro" id="IPR000222">
    <property type="entry name" value="PP2C_BS"/>
</dbReference>
<accession>A0A8S1KPN7</accession>
<dbReference type="Pfam" id="PF00481">
    <property type="entry name" value="PP2C"/>
    <property type="match status" value="1"/>
</dbReference>
<dbReference type="GO" id="GO:0004722">
    <property type="term" value="F:protein serine/threonine phosphatase activity"/>
    <property type="evidence" value="ECO:0007669"/>
    <property type="project" value="UniProtKB-EC"/>
</dbReference>
<evidence type="ECO:0000256" key="1">
    <source>
        <dbReference type="ARBA" id="ARBA00001946"/>
    </source>
</evidence>
<evidence type="ECO:0000256" key="8">
    <source>
        <dbReference type="ARBA" id="ARBA00048336"/>
    </source>
</evidence>
<comment type="similarity">
    <text evidence="9">Belongs to the PP2C family.</text>
</comment>
<evidence type="ECO:0000256" key="6">
    <source>
        <dbReference type="ARBA" id="ARBA00022912"/>
    </source>
</evidence>
<keyword evidence="6 9" id="KW-0904">Protein phosphatase</keyword>
<reference evidence="11" key="1">
    <citation type="submission" date="2021-01" db="EMBL/GenBank/DDBJ databases">
        <authorList>
            <consortium name="Genoscope - CEA"/>
            <person name="William W."/>
        </authorList>
    </citation>
    <scope>NUCLEOTIDE SEQUENCE</scope>
</reference>
<comment type="catalytic activity">
    <reaction evidence="7">
        <text>O-phospho-L-seryl-[protein] + H2O = L-seryl-[protein] + phosphate</text>
        <dbReference type="Rhea" id="RHEA:20629"/>
        <dbReference type="Rhea" id="RHEA-COMP:9863"/>
        <dbReference type="Rhea" id="RHEA-COMP:11604"/>
        <dbReference type="ChEBI" id="CHEBI:15377"/>
        <dbReference type="ChEBI" id="CHEBI:29999"/>
        <dbReference type="ChEBI" id="CHEBI:43474"/>
        <dbReference type="ChEBI" id="CHEBI:83421"/>
        <dbReference type="EC" id="3.1.3.16"/>
    </reaction>
</comment>
<keyword evidence="4" id="KW-0479">Metal-binding</keyword>
<dbReference type="PROSITE" id="PS51746">
    <property type="entry name" value="PPM_2"/>
    <property type="match status" value="1"/>
</dbReference>
<keyword evidence="5 9" id="KW-0378">Hydrolase</keyword>
<dbReference type="FunFam" id="3.60.40.10:FF:000099">
    <property type="entry name" value="Uncharacterized protein"/>
    <property type="match status" value="1"/>
</dbReference>
<evidence type="ECO:0000256" key="4">
    <source>
        <dbReference type="ARBA" id="ARBA00022723"/>
    </source>
</evidence>
<dbReference type="EC" id="3.1.3.16" evidence="3"/>
<protein>
    <recommendedName>
        <fullName evidence="3">protein-serine/threonine phosphatase</fullName>
        <ecNumber evidence="3">3.1.3.16</ecNumber>
    </recommendedName>
</protein>
<dbReference type="EMBL" id="CAJJDN010000010">
    <property type="protein sequence ID" value="CAD8056757.1"/>
    <property type="molecule type" value="Genomic_DNA"/>
</dbReference>
<name>A0A8S1KPN7_9CILI</name>
<evidence type="ECO:0000256" key="7">
    <source>
        <dbReference type="ARBA" id="ARBA00047761"/>
    </source>
</evidence>
<evidence type="ECO:0000256" key="9">
    <source>
        <dbReference type="RuleBase" id="RU003465"/>
    </source>
</evidence>
<dbReference type="AlphaFoldDB" id="A0A8S1KPN7"/>
<dbReference type="GO" id="GO:0046872">
    <property type="term" value="F:metal ion binding"/>
    <property type="evidence" value="ECO:0007669"/>
    <property type="project" value="UniProtKB-KW"/>
</dbReference>
<sequence>MNNKNRDAPSFLSKYLNKESNRKRPFELQVKREEKQDMYGVIKEDARKTIEQKLQSQENKQVNMILRNYEPSKCSSGRNGLIKGYAVNTNQGLIRDYNEDRVSIILNIVKPQNRQEENWPKCSFFGVYDGHGGSNCADFLRDYLHQFVIKECEFPWNPVAALKKGFEAAESHFLAYALDQYQKGKPERSGSCAIVCLIVGEICYVANVGDSRGVLSCQEGKIVTDLSMDHKPEIEKSRIERGGGKLYQTHGLNEDGQDIVGPIRVMPGRLSVSRTFGDIEAKLQQFGGNSRVVISEPEIKIFKLNQDHDFIVMGCDGIFDKMSSEDVVNIIWKNIQNNDELNLHSLLSQSVDSVLKEAIYKKSSDNITLLIIAFHINKCKEELQEFRNTISHSVDRIDNHFQVNNRPRLSYQKKEDENFSFFKLKNSNTQNTCILNNNKLNLSINLQTRLFSQLQSKKNIQGGVTNQTKKYSYIH</sequence>
<evidence type="ECO:0000256" key="2">
    <source>
        <dbReference type="ARBA" id="ARBA00004170"/>
    </source>
</evidence>
<evidence type="ECO:0000256" key="3">
    <source>
        <dbReference type="ARBA" id="ARBA00013081"/>
    </source>
</evidence>
<evidence type="ECO:0000313" key="11">
    <source>
        <dbReference type="EMBL" id="CAD8056757.1"/>
    </source>
</evidence>
<dbReference type="InterPro" id="IPR001932">
    <property type="entry name" value="PPM-type_phosphatase-like_dom"/>
</dbReference>
<dbReference type="GO" id="GO:0016020">
    <property type="term" value="C:membrane"/>
    <property type="evidence" value="ECO:0007669"/>
    <property type="project" value="UniProtKB-SubCell"/>
</dbReference>
<proteinExistence type="inferred from homology"/>
<dbReference type="InterPro" id="IPR015655">
    <property type="entry name" value="PP2C"/>
</dbReference>